<evidence type="ECO:0000313" key="2">
    <source>
        <dbReference type="Proteomes" id="UP000257109"/>
    </source>
</evidence>
<sequence length="164" mass="18325">MENTDRTLKELATPYVVYQPWYIQYPQLEPAQTYELKSGLIHLLPKRKPPQASEGIPCGLLHNEAIGDIGRLHQNGGILILPGRSNEGLAVSSASTFQHLGRYEAHIPGEVLSGIQNCVHQEGDMWDKAAYRRDFARVLGKVQQTLCHLSTPSDQRIVVDPVFL</sequence>
<reference evidence="1" key="1">
    <citation type="submission" date="2018-05" db="EMBL/GenBank/DDBJ databases">
        <title>Draft genome of Mucuna pruriens seed.</title>
        <authorList>
            <person name="Nnadi N.E."/>
            <person name="Vos R."/>
            <person name="Hasami M.H."/>
            <person name="Devisetty U.K."/>
            <person name="Aguiy J.C."/>
        </authorList>
    </citation>
    <scope>NUCLEOTIDE SEQUENCE [LARGE SCALE GENOMIC DNA]</scope>
    <source>
        <strain evidence="1">JCA_2017</strain>
    </source>
</reference>
<gene>
    <name evidence="1" type="ORF">CR513_23923</name>
</gene>
<name>A0A371GTJ7_MUCPR</name>
<accession>A0A371GTJ7</accession>
<dbReference type="EMBL" id="QJKJ01004533">
    <property type="protein sequence ID" value="RDX93773.1"/>
    <property type="molecule type" value="Genomic_DNA"/>
</dbReference>
<proteinExistence type="predicted"/>
<comment type="caution">
    <text evidence="1">The sequence shown here is derived from an EMBL/GenBank/DDBJ whole genome shotgun (WGS) entry which is preliminary data.</text>
</comment>
<evidence type="ECO:0000313" key="1">
    <source>
        <dbReference type="EMBL" id="RDX93773.1"/>
    </source>
</evidence>
<protein>
    <submittedName>
        <fullName evidence="1">Uncharacterized protein</fullName>
    </submittedName>
</protein>
<dbReference type="Proteomes" id="UP000257109">
    <property type="component" value="Unassembled WGS sequence"/>
</dbReference>
<organism evidence="1 2">
    <name type="scientific">Mucuna pruriens</name>
    <name type="common">Velvet bean</name>
    <name type="synonym">Dolichos pruriens</name>
    <dbReference type="NCBI Taxonomy" id="157652"/>
    <lineage>
        <taxon>Eukaryota</taxon>
        <taxon>Viridiplantae</taxon>
        <taxon>Streptophyta</taxon>
        <taxon>Embryophyta</taxon>
        <taxon>Tracheophyta</taxon>
        <taxon>Spermatophyta</taxon>
        <taxon>Magnoliopsida</taxon>
        <taxon>eudicotyledons</taxon>
        <taxon>Gunneridae</taxon>
        <taxon>Pentapetalae</taxon>
        <taxon>rosids</taxon>
        <taxon>fabids</taxon>
        <taxon>Fabales</taxon>
        <taxon>Fabaceae</taxon>
        <taxon>Papilionoideae</taxon>
        <taxon>50 kb inversion clade</taxon>
        <taxon>NPAAA clade</taxon>
        <taxon>indigoferoid/millettioid clade</taxon>
        <taxon>Phaseoleae</taxon>
        <taxon>Mucuna</taxon>
    </lineage>
</organism>
<dbReference type="AlphaFoldDB" id="A0A371GTJ7"/>
<keyword evidence="2" id="KW-1185">Reference proteome</keyword>
<feature type="non-terminal residue" evidence="1">
    <location>
        <position position="164"/>
    </location>
</feature>